<accession>A0AAE1A5T2</accession>
<dbReference type="Proteomes" id="UP001283361">
    <property type="component" value="Unassembled WGS sequence"/>
</dbReference>
<evidence type="ECO:0000256" key="1">
    <source>
        <dbReference type="SAM" id="MobiDB-lite"/>
    </source>
</evidence>
<name>A0AAE1A5T2_9GAST</name>
<proteinExistence type="predicted"/>
<dbReference type="EMBL" id="JAWDGP010002623">
    <property type="protein sequence ID" value="KAK3781488.1"/>
    <property type="molecule type" value="Genomic_DNA"/>
</dbReference>
<evidence type="ECO:0000313" key="2">
    <source>
        <dbReference type="EMBL" id="KAK3781488.1"/>
    </source>
</evidence>
<feature type="compositionally biased region" description="Polar residues" evidence="1">
    <location>
        <begin position="79"/>
        <end position="92"/>
    </location>
</feature>
<reference evidence="2" key="1">
    <citation type="journal article" date="2023" name="G3 (Bethesda)">
        <title>A reference genome for the long-term kleptoplast-retaining sea slug Elysia crispata morphotype clarki.</title>
        <authorList>
            <person name="Eastman K.E."/>
            <person name="Pendleton A.L."/>
            <person name="Shaikh M.A."/>
            <person name="Suttiyut T."/>
            <person name="Ogas R."/>
            <person name="Tomko P."/>
            <person name="Gavelis G."/>
            <person name="Widhalm J.R."/>
            <person name="Wisecaver J.H."/>
        </authorList>
    </citation>
    <scope>NUCLEOTIDE SEQUENCE</scope>
    <source>
        <strain evidence="2">ECLA1</strain>
    </source>
</reference>
<protein>
    <submittedName>
        <fullName evidence="2">Uncharacterized protein</fullName>
    </submittedName>
</protein>
<evidence type="ECO:0000313" key="3">
    <source>
        <dbReference type="Proteomes" id="UP001283361"/>
    </source>
</evidence>
<comment type="caution">
    <text evidence="2">The sequence shown here is derived from an EMBL/GenBank/DDBJ whole genome shotgun (WGS) entry which is preliminary data.</text>
</comment>
<organism evidence="2 3">
    <name type="scientific">Elysia crispata</name>
    <name type="common">lettuce slug</name>
    <dbReference type="NCBI Taxonomy" id="231223"/>
    <lineage>
        <taxon>Eukaryota</taxon>
        <taxon>Metazoa</taxon>
        <taxon>Spiralia</taxon>
        <taxon>Lophotrochozoa</taxon>
        <taxon>Mollusca</taxon>
        <taxon>Gastropoda</taxon>
        <taxon>Heterobranchia</taxon>
        <taxon>Euthyneura</taxon>
        <taxon>Panpulmonata</taxon>
        <taxon>Sacoglossa</taxon>
        <taxon>Placobranchoidea</taxon>
        <taxon>Plakobranchidae</taxon>
        <taxon>Elysia</taxon>
    </lineage>
</organism>
<sequence length="178" mass="19729">MSNERHSWELAHNLLNISHPSELAHKSQSYPSELAPNLQSHHSELAHSLQSHHSELAHKSQSHPSELAHNLLSHPSELAPNSKSHPSELASTSKDHTSEEMLTTNSRSDIDALQCHPLEIESTELSYFADVAGTNVPSAVFLNTNNYWQGIEKILSEGLAKDLMNKISGKYTQLTVLD</sequence>
<dbReference type="AlphaFoldDB" id="A0AAE1A5T2"/>
<feature type="region of interest" description="Disordered" evidence="1">
    <location>
        <begin position="24"/>
        <end position="108"/>
    </location>
</feature>
<keyword evidence="3" id="KW-1185">Reference proteome</keyword>
<gene>
    <name evidence="2" type="ORF">RRG08_054828</name>
</gene>